<reference evidence="1" key="2">
    <citation type="journal article" date="2015" name="Data Brief">
        <title>Shoot transcriptome of the giant reed, Arundo donax.</title>
        <authorList>
            <person name="Barrero R.A."/>
            <person name="Guerrero F.D."/>
            <person name="Moolhuijzen P."/>
            <person name="Goolsby J.A."/>
            <person name="Tidwell J."/>
            <person name="Bellgard S.E."/>
            <person name="Bellgard M.I."/>
        </authorList>
    </citation>
    <scope>NUCLEOTIDE SEQUENCE</scope>
    <source>
        <tissue evidence="1">Shoot tissue taken approximately 20 cm above the soil surface</tissue>
    </source>
</reference>
<evidence type="ECO:0000313" key="1">
    <source>
        <dbReference type="EMBL" id="JAE34564.1"/>
    </source>
</evidence>
<dbReference type="AlphaFoldDB" id="A0A0A9HFH8"/>
<reference evidence="1" key="1">
    <citation type="submission" date="2014-09" db="EMBL/GenBank/DDBJ databases">
        <authorList>
            <person name="Magalhaes I.L.F."/>
            <person name="Oliveira U."/>
            <person name="Santos F.R."/>
            <person name="Vidigal T.H.D.A."/>
            <person name="Brescovit A.D."/>
            <person name="Santos A.J."/>
        </authorList>
    </citation>
    <scope>NUCLEOTIDE SEQUENCE</scope>
    <source>
        <tissue evidence="1">Shoot tissue taken approximately 20 cm above the soil surface</tissue>
    </source>
</reference>
<protein>
    <submittedName>
        <fullName evidence="1">Uncharacterized protein</fullName>
    </submittedName>
</protein>
<name>A0A0A9HFH8_ARUDO</name>
<organism evidence="1">
    <name type="scientific">Arundo donax</name>
    <name type="common">Giant reed</name>
    <name type="synonym">Donax arundinaceus</name>
    <dbReference type="NCBI Taxonomy" id="35708"/>
    <lineage>
        <taxon>Eukaryota</taxon>
        <taxon>Viridiplantae</taxon>
        <taxon>Streptophyta</taxon>
        <taxon>Embryophyta</taxon>
        <taxon>Tracheophyta</taxon>
        <taxon>Spermatophyta</taxon>
        <taxon>Magnoliopsida</taxon>
        <taxon>Liliopsida</taxon>
        <taxon>Poales</taxon>
        <taxon>Poaceae</taxon>
        <taxon>PACMAD clade</taxon>
        <taxon>Arundinoideae</taxon>
        <taxon>Arundineae</taxon>
        <taxon>Arundo</taxon>
    </lineage>
</organism>
<dbReference type="EMBL" id="GBRH01163332">
    <property type="protein sequence ID" value="JAE34564.1"/>
    <property type="molecule type" value="Transcribed_RNA"/>
</dbReference>
<accession>A0A0A9HFH8</accession>
<sequence>MITLVTGGPCSSFQCSFTIWFGTCATPNFCLPSLQKSKGT</sequence>
<proteinExistence type="predicted"/>